<evidence type="ECO:0000313" key="1">
    <source>
        <dbReference type="EMBL" id="CAC5386833.1"/>
    </source>
</evidence>
<proteinExistence type="predicted"/>
<evidence type="ECO:0000313" key="2">
    <source>
        <dbReference type="Proteomes" id="UP000507470"/>
    </source>
</evidence>
<keyword evidence="2" id="KW-1185">Reference proteome</keyword>
<dbReference type="Proteomes" id="UP000507470">
    <property type="component" value="Unassembled WGS sequence"/>
</dbReference>
<sequence>MEGSGLASASIAAFLNELSLLEYKMKVHYPIVMYEIIECENQYTDLQSRIMSIVDRPFTTYMLKKGRYTFSQLVKTKKSCQVIGVEPGVEIEIEHGIQISRPLDSEFELDFEREREIAVHFENILFCSKGSQVRVHKGGIGTFYRCKFSNQILEEDYKFKENIDIFYQRFLSNIDMKDKNIAQASSYHKAE</sequence>
<name>A0A6J8BSF4_MYTCO</name>
<gene>
    <name evidence="1" type="ORF">MCOR_22231</name>
</gene>
<protein>
    <submittedName>
        <fullName evidence="1">Uncharacterized protein</fullName>
    </submittedName>
</protein>
<dbReference type="EMBL" id="CACVKT020003931">
    <property type="protein sequence ID" value="CAC5386833.1"/>
    <property type="molecule type" value="Genomic_DNA"/>
</dbReference>
<accession>A0A6J8BSF4</accession>
<organism evidence="1 2">
    <name type="scientific">Mytilus coruscus</name>
    <name type="common">Sea mussel</name>
    <dbReference type="NCBI Taxonomy" id="42192"/>
    <lineage>
        <taxon>Eukaryota</taxon>
        <taxon>Metazoa</taxon>
        <taxon>Spiralia</taxon>
        <taxon>Lophotrochozoa</taxon>
        <taxon>Mollusca</taxon>
        <taxon>Bivalvia</taxon>
        <taxon>Autobranchia</taxon>
        <taxon>Pteriomorphia</taxon>
        <taxon>Mytilida</taxon>
        <taxon>Mytiloidea</taxon>
        <taxon>Mytilidae</taxon>
        <taxon>Mytilinae</taxon>
        <taxon>Mytilus</taxon>
    </lineage>
</organism>
<reference evidence="1 2" key="1">
    <citation type="submission" date="2020-06" db="EMBL/GenBank/DDBJ databases">
        <authorList>
            <person name="Li R."/>
            <person name="Bekaert M."/>
        </authorList>
    </citation>
    <scope>NUCLEOTIDE SEQUENCE [LARGE SCALE GENOMIC DNA]</scope>
    <source>
        <strain evidence="2">wild</strain>
    </source>
</reference>
<dbReference type="AlphaFoldDB" id="A0A6J8BSF4"/>